<evidence type="ECO:0000313" key="2">
    <source>
        <dbReference type="EMBL" id="KKM76197.1"/>
    </source>
</evidence>
<keyword evidence="1" id="KW-0812">Transmembrane</keyword>
<organism evidence="2">
    <name type="scientific">marine sediment metagenome</name>
    <dbReference type="NCBI Taxonomy" id="412755"/>
    <lineage>
        <taxon>unclassified sequences</taxon>
        <taxon>metagenomes</taxon>
        <taxon>ecological metagenomes</taxon>
    </lineage>
</organism>
<accession>A0A0F9N3W5</accession>
<feature type="non-terminal residue" evidence="2">
    <location>
        <position position="71"/>
    </location>
</feature>
<keyword evidence="1" id="KW-0472">Membrane</keyword>
<reference evidence="2" key="1">
    <citation type="journal article" date="2015" name="Nature">
        <title>Complex archaea that bridge the gap between prokaryotes and eukaryotes.</title>
        <authorList>
            <person name="Spang A."/>
            <person name="Saw J.H."/>
            <person name="Jorgensen S.L."/>
            <person name="Zaremba-Niedzwiedzka K."/>
            <person name="Martijn J."/>
            <person name="Lind A.E."/>
            <person name="van Eijk R."/>
            <person name="Schleper C."/>
            <person name="Guy L."/>
            <person name="Ettema T.J."/>
        </authorList>
    </citation>
    <scope>NUCLEOTIDE SEQUENCE</scope>
</reference>
<keyword evidence="1" id="KW-1133">Transmembrane helix</keyword>
<gene>
    <name evidence="2" type="ORF">LCGC14_1382530</name>
</gene>
<comment type="caution">
    <text evidence="2">The sequence shown here is derived from an EMBL/GenBank/DDBJ whole genome shotgun (WGS) entry which is preliminary data.</text>
</comment>
<dbReference type="AlphaFoldDB" id="A0A0F9N3W5"/>
<name>A0A0F9N3W5_9ZZZZ</name>
<protein>
    <submittedName>
        <fullName evidence="2">Uncharacterized protein</fullName>
    </submittedName>
</protein>
<proteinExistence type="predicted"/>
<evidence type="ECO:0000256" key="1">
    <source>
        <dbReference type="SAM" id="Phobius"/>
    </source>
</evidence>
<feature type="transmembrane region" description="Helical" evidence="1">
    <location>
        <begin position="39"/>
        <end position="58"/>
    </location>
</feature>
<dbReference type="EMBL" id="LAZR01008848">
    <property type="protein sequence ID" value="KKM76197.1"/>
    <property type="molecule type" value="Genomic_DNA"/>
</dbReference>
<sequence>MSIELDAFSDELVGLYKEALSGKSLARLVAKRFSSPKKILGALAAASIVLPAGVAAYTGGKRGRKIGKPPR</sequence>